<dbReference type="PANTHER" id="PTHR30035">
    <property type="entry name" value="LIPOPROTEIN VACJ-RELATED"/>
    <property type="match status" value="1"/>
</dbReference>
<sequence length="453" mass="50862">MAFHTSLFPRWRGIFAVLLLSICQIASAKRVEESSYRYPYKNPYLATATVAILKDREQRYVWEETQHLDLTLIPGRNDVPLLEGKGKLRVRYSPHPGPAPLVFLLPGFGGSAYSGAARYLAQLLTDHGFQVLSLPSPFHWNFALAASRSALPGLTEKDSEDVYRAMQAALNAVRERFHPEITRIGLIGLSHGALTAAFVRKLDSERKEIGLDATLMINPPIDLLGAIRTIEQLADLERRYTKQQRSNIQSYAIGTGSAALGRDIEDPAYFADWDRRLELSDEQIRYLIGWTLRQPVGSSLYVSSLVHPSMGFLRAPITPDYRSARLEEARSYSLMAYLQRVLVPQLERTGKRKLRFEELIKASSLKSVAPALSGDPTVYLMHNADDFLVSEVDLAFAERIFGERAIIYPRGGHLGNLWYTQNRRDILTMLKPLLGQHTDERRTAKGPSTAAAP</sequence>
<dbReference type="InterPro" id="IPR007428">
    <property type="entry name" value="MlaA"/>
</dbReference>
<dbReference type="KEGG" id="mmai:sS8_1972"/>
<dbReference type="EMBL" id="AP017928">
    <property type="protein sequence ID" value="BBA33926.1"/>
    <property type="molecule type" value="Genomic_DNA"/>
</dbReference>
<gene>
    <name evidence="1" type="ORF">sS8_1972</name>
</gene>
<keyword evidence="2" id="KW-1185">Reference proteome</keyword>
<dbReference type="GO" id="GO:0016020">
    <property type="term" value="C:membrane"/>
    <property type="evidence" value="ECO:0007669"/>
    <property type="project" value="InterPro"/>
</dbReference>
<protein>
    <submittedName>
        <fullName evidence="1">Uncharacterized protein</fullName>
    </submittedName>
</protein>
<proteinExistence type="predicted"/>
<reference evidence="1 2" key="1">
    <citation type="submission" date="2016-12" db="EMBL/GenBank/DDBJ databases">
        <title>Genome sequencing of Methylocaldum marinum.</title>
        <authorList>
            <person name="Takeuchi M."/>
            <person name="Kamagata Y."/>
            <person name="Hiraoka S."/>
            <person name="Oshima K."/>
            <person name="Hattori M."/>
            <person name="Iwasaki W."/>
        </authorList>
    </citation>
    <scope>NUCLEOTIDE SEQUENCE [LARGE SCALE GENOMIC DNA]</scope>
    <source>
        <strain evidence="1 2">S8</strain>
    </source>
</reference>
<dbReference type="SUPFAM" id="SSF53474">
    <property type="entry name" value="alpha/beta-Hydrolases"/>
    <property type="match status" value="1"/>
</dbReference>
<dbReference type="Proteomes" id="UP000266313">
    <property type="component" value="Chromosome"/>
</dbReference>
<organism evidence="1 2">
    <name type="scientific">Methylocaldum marinum</name>
    <dbReference type="NCBI Taxonomy" id="1432792"/>
    <lineage>
        <taxon>Bacteria</taxon>
        <taxon>Pseudomonadati</taxon>
        <taxon>Pseudomonadota</taxon>
        <taxon>Gammaproteobacteria</taxon>
        <taxon>Methylococcales</taxon>
        <taxon>Methylococcaceae</taxon>
        <taxon>Methylocaldum</taxon>
    </lineage>
</organism>
<dbReference type="RefSeq" id="WP_145986476.1">
    <property type="nucleotide sequence ID" value="NZ_AP017928.1"/>
</dbReference>
<dbReference type="PANTHER" id="PTHR30035:SF1">
    <property type="entry name" value="AB HYDROLASE-1 DOMAIN-CONTAINING PROTEIN"/>
    <property type="match status" value="1"/>
</dbReference>
<accession>A0A250KQX0</accession>
<evidence type="ECO:0000313" key="1">
    <source>
        <dbReference type="EMBL" id="BBA33926.1"/>
    </source>
</evidence>
<evidence type="ECO:0000313" key="2">
    <source>
        <dbReference type="Proteomes" id="UP000266313"/>
    </source>
</evidence>
<dbReference type="Gene3D" id="3.40.50.1820">
    <property type="entry name" value="alpha/beta hydrolase"/>
    <property type="match status" value="1"/>
</dbReference>
<name>A0A250KQX0_9GAMM</name>
<dbReference type="AlphaFoldDB" id="A0A250KQX0"/>
<dbReference type="InterPro" id="IPR029058">
    <property type="entry name" value="AB_hydrolase_fold"/>
</dbReference>
<dbReference type="OrthoDB" id="7328659at2"/>